<dbReference type="HOGENOM" id="CLU_105320_4_2_10"/>
<feature type="transmembrane region" description="Helical" evidence="2">
    <location>
        <begin position="6"/>
        <end position="29"/>
    </location>
</feature>
<name>I4AGI1_BERLS</name>
<evidence type="ECO:0000256" key="1">
    <source>
        <dbReference type="SAM" id="Coils"/>
    </source>
</evidence>
<keyword evidence="2" id="KW-0472">Membrane</keyword>
<dbReference type="InterPro" id="IPR024623">
    <property type="entry name" value="YtxH"/>
</dbReference>
<protein>
    <recommendedName>
        <fullName evidence="5">Gas vesicle protein</fullName>
    </recommendedName>
</protein>
<gene>
    <name evidence="3" type="ordered locus">Fleli_0602</name>
</gene>
<sequence>MANSDNGGLGVVTFIAGLAVGALVGVLIAPEAGGKTRGRIARKSNDLLEDLEGQVEITKHKVNQFNESMKERANTLAADAKVKASELAEKAKNQVGSAKGGDNAEA</sequence>
<dbReference type="KEGG" id="fli:Fleli_0602"/>
<dbReference type="RefSeq" id="WP_014796526.1">
    <property type="nucleotide sequence ID" value="NC_018018.1"/>
</dbReference>
<keyword evidence="2" id="KW-1133">Transmembrane helix</keyword>
<dbReference type="PANTHER" id="PTHR35792:SF1">
    <property type="entry name" value="SLL0268 PROTEIN"/>
    <property type="match status" value="1"/>
</dbReference>
<dbReference type="OrthoDB" id="9919876at2"/>
<dbReference type="eggNOG" id="COG4980">
    <property type="taxonomic scope" value="Bacteria"/>
</dbReference>
<keyword evidence="4" id="KW-1185">Reference proteome</keyword>
<evidence type="ECO:0000313" key="3">
    <source>
        <dbReference type="EMBL" id="AFM03066.1"/>
    </source>
</evidence>
<evidence type="ECO:0000313" key="4">
    <source>
        <dbReference type="Proteomes" id="UP000006054"/>
    </source>
</evidence>
<dbReference type="InterPro" id="IPR052928">
    <property type="entry name" value="Desiccation-related_membrane"/>
</dbReference>
<feature type="coiled-coil region" evidence="1">
    <location>
        <begin position="48"/>
        <end position="90"/>
    </location>
</feature>
<organism evidence="3 4">
    <name type="scientific">Bernardetia litoralis (strain ATCC 23117 / DSM 6794 / NBRC 15988 / NCIMB 1366 / Fx l1 / Sio-4)</name>
    <name type="common">Flexibacter litoralis</name>
    <dbReference type="NCBI Taxonomy" id="880071"/>
    <lineage>
        <taxon>Bacteria</taxon>
        <taxon>Pseudomonadati</taxon>
        <taxon>Bacteroidota</taxon>
        <taxon>Cytophagia</taxon>
        <taxon>Cytophagales</taxon>
        <taxon>Bernardetiaceae</taxon>
        <taxon>Bernardetia</taxon>
    </lineage>
</organism>
<dbReference type="STRING" id="880071.Fleli_0602"/>
<dbReference type="AlphaFoldDB" id="I4AGI1"/>
<keyword evidence="1" id="KW-0175">Coiled coil</keyword>
<accession>I4AGI1</accession>
<dbReference type="PANTHER" id="PTHR35792">
    <property type="entry name" value="GENERAL STRESS PROTEIN"/>
    <property type="match status" value="1"/>
</dbReference>
<keyword evidence="2" id="KW-0812">Transmembrane</keyword>
<dbReference type="EMBL" id="CP003345">
    <property type="protein sequence ID" value="AFM03066.1"/>
    <property type="molecule type" value="Genomic_DNA"/>
</dbReference>
<evidence type="ECO:0000256" key="2">
    <source>
        <dbReference type="SAM" id="Phobius"/>
    </source>
</evidence>
<dbReference type="Pfam" id="PF12732">
    <property type="entry name" value="YtxH"/>
    <property type="match status" value="1"/>
</dbReference>
<reference evidence="4" key="1">
    <citation type="submission" date="2012-06" db="EMBL/GenBank/DDBJ databases">
        <title>The complete genome of Flexibacter litoralis DSM 6794.</title>
        <authorList>
            <person name="Lucas S."/>
            <person name="Copeland A."/>
            <person name="Lapidus A."/>
            <person name="Glavina del Rio T."/>
            <person name="Dalin E."/>
            <person name="Tice H."/>
            <person name="Bruce D."/>
            <person name="Goodwin L."/>
            <person name="Pitluck S."/>
            <person name="Peters L."/>
            <person name="Ovchinnikova G."/>
            <person name="Lu M."/>
            <person name="Kyrpides N."/>
            <person name="Mavromatis K."/>
            <person name="Ivanova N."/>
            <person name="Brettin T."/>
            <person name="Detter J.C."/>
            <person name="Han C."/>
            <person name="Larimer F."/>
            <person name="Land M."/>
            <person name="Hauser L."/>
            <person name="Markowitz V."/>
            <person name="Cheng J.-F."/>
            <person name="Hugenholtz P."/>
            <person name="Woyke T."/>
            <person name="Wu D."/>
            <person name="Spring S."/>
            <person name="Lang E."/>
            <person name="Kopitz M."/>
            <person name="Brambilla E."/>
            <person name="Klenk H.-P."/>
            <person name="Eisen J.A."/>
        </authorList>
    </citation>
    <scope>NUCLEOTIDE SEQUENCE [LARGE SCALE GENOMIC DNA]</scope>
    <source>
        <strain evidence="4">ATCC 23117 / DSM 6794 / NBRC 15988 / NCIMB 1366 / Sio-4</strain>
    </source>
</reference>
<dbReference type="Proteomes" id="UP000006054">
    <property type="component" value="Chromosome"/>
</dbReference>
<evidence type="ECO:0008006" key="5">
    <source>
        <dbReference type="Google" id="ProtNLM"/>
    </source>
</evidence>
<proteinExistence type="predicted"/>